<keyword evidence="2" id="KW-1185">Reference proteome</keyword>
<dbReference type="EMBL" id="CAJHOF010000001">
    <property type="protein sequence ID" value="CAD7286928.1"/>
    <property type="molecule type" value="Genomic_DNA"/>
</dbReference>
<dbReference type="CDD" id="cd16325">
    <property type="entry name" value="LolA"/>
    <property type="match status" value="1"/>
</dbReference>
<name>A0ABM8Q256_9BACT</name>
<dbReference type="Gene3D" id="2.50.20.10">
    <property type="entry name" value="Lipoprotein localisation LolA/LolB/LppX"/>
    <property type="match status" value="1"/>
</dbReference>
<evidence type="ECO:0000313" key="1">
    <source>
        <dbReference type="EMBL" id="CAD7286928.1"/>
    </source>
</evidence>
<evidence type="ECO:0008006" key="3">
    <source>
        <dbReference type="Google" id="ProtNLM"/>
    </source>
</evidence>
<comment type="caution">
    <text evidence="1">The sequence shown here is derived from an EMBL/GenBank/DDBJ whole genome shotgun (WGS) entry which is preliminary data.</text>
</comment>
<reference evidence="1 2" key="1">
    <citation type="submission" date="2020-11" db="EMBL/GenBank/DDBJ databases">
        <authorList>
            <person name="Peeters C."/>
        </authorList>
    </citation>
    <scope>NUCLEOTIDE SEQUENCE [LARGE SCALE GENOMIC DNA]</scope>
    <source>
        <strain evidence="1 2">LMG 7974</strain>
    </source>
</reference>
<evidence type="ECO:0000313" key="2">
    <source>
        <dbReference type="Proteomes" id="UP000789803"/>
    </source>
</evidence>
<gene>
    <name evidence="1" type="ORF">LMG7974_00154</name>
</gene>
<proteinExistence type="predicted"/>
<accession>A0ABM8Q256</accession>
<dbReference type="InterPro" id="IPR004564">
    <property type="entry name" value="OM_lipoprot_carrier_LolA-like"/>
</dbReference>
<sequence>MRYNVLLLLFMIFGYCFDINELATSLKHDVVGDFNQTKNIVGFNRAIKSSGEFSLRNDEFVLNTLKPVKHSVKVSKDGIFNLKNNEWVKNERVGDMKLLLSLINLDINELSKEFELLLSGDERSWEVDLKPKGIVISKIFKNIQIYGSKYVQVIKLNEINGDETINEFSIR</sequence>
<protein>
    <recommendedName>
        <fullName evidence="3">Outer membrane lipoprotein carrier protein LolA</fullName>
    </recommendedName>
</protein>
<dbReference type="RefSeq" id="WP_229931980.1">
    <property type="nucleotide sequence ID" value="NZ_CAJHOF010000001.1"/>
</dbReference>
<dbReference type="Proteomes" id="UP000789803">
    <property type="component" value="Unassembled WGS sequence"/>
</dbReference>
<organism evidence="1 2">
    <name type="scientific">Campylobacter majalis</name>
    <dbReference type="NCBI Taxonomy" id="2790656"/>
    <lineage>
        <taxon>Bacteria</taxon>
        <taxon>Pseudomonadati</taxon>
        <taxon>Campylobacterota</taxon>
        <taxon>Epsilonproteobacteria</taxon>
        <taxon>Campylobacterales</taxon>
        <taxon>Campylobacteraceae</taxon>
        <taxon>Campylobacter</taxon>
    </lineage>
</organism>